<proteinExistence type="predicted"/>
<reference evidence="1 2" key="1">
    <citation type="journal article" date="2004" name="Science">
        <title>The genome of the diatom Thalassiosira pseudonana: ecology, evolution, and metabolism.</title>
        <authorList>
            <person name="Armbrust E.V."/>
            <person name="Berges J.A."/>
            <person name="Bowler C."/>
            <person name="Green B.R."/>
            <person name="Martinez D."/>
            <person name="Putnam N.H."/>
            <person name="Zhou S."/>
            <person name="Allen A.E."/>
            <person name="Apt K.E."/>
            <person name="Bechner M."/>
            <person name="Brzezinski M.A."/>
            <person name="Chaal B.K."/>
            <person name="Chiovitti A."/>
            <person name="Davis A.K."/>
            <person name="Demarest M.S."/>
            <person name="Detter J.C."/>
            <person name="Glavina T."/>
            <person name="Goodstein D."/>
            <person name="Hadi M.Z."/>
            <person name="Hellsten U."/>
            <person name="Hildebrand M."/>
            <person name="Jenkins B.D."/>
            <person name="Jurka J."/>
            <person name="Kapitonov V.V."/>
            <person name="Kroger N."/>
            <person name="Lau W.W."/>
            <person name="Lane T.W."/>
            <person name="Larimer F.W."/>
            <person name="Lippmeier J.C."/>
            <person name="Lucas S."/>
            <person name="Medina M."/>
            <person name="Montsant A."/>
            <person name="Obornik M."/>
            <person name="Parker M.S."/>
            <person name="Palenik B."/>
            <person name="Pazour G.J."/>
            <person name="Richardson P.M."/>
            <person name="Rynearson T.A."/>
            <person name="Saito M.A."/>
            <person name="Schwartz D.C."/>
            <person name="Thamatrakoln K."/>
            <person name="Valentin K."/>
            <person name="Vardi A."/>
            <person name="Wilkerson F.P."/>
            <person name="Rokhsar D.S."/>
        </authorList>
    </citation>
    <scope>NUCLEOTIDE SEQUENCE [LARGE SCALE GENOMIC DNA]</scope>
    <source>
        <strain evidence="1 2">CCMP1335</strain>
    </source>
</reference>
<dbReference type="HOGENOM" id="CLU_1242316_0_0_1"/>
<reference evidence="1 2" key="2">
    <citation type="journal article" date="2008" name="Nature">
        <title>The Phaeodactylum genome reveals the evolutionary history of diatom genomes.</title>
        <authorList>
            <person name="Bowler C."/>
            <person name="Allen A.E."/>
            <person name="Badger J.H."/>
            <person name="Grimwood J."/>
            <person name="Jabbari K."/>
            <person name="Kuo A."/>
            <person name="Maheswari U."/>
            <person name="Martens C."/>
            <person name="Maumus F."/>
            <person name="Otillar R.P."/>
            <person name="Rayko E."/>
            <person name="Salamov A."/>
            <person name="Vandepoele K."/>
            <person name="Beszteri B."/>
            <person name="Gruber A."/>
            <person name="Heijde M."/>
            <person name="Katinka M."/>
            <person name="Mock T."/>
            <person name="Valentin K."/>
            <person name="Verret F."/>
            <person name="Berges J.A."/>
            <person name="Brownlee C."/>
            <person name="Cadoret J.P."/>
            <person name="Chiovitti A."/>
            <person name="Choi C.J."/>
            <person name="Coesel S."/>
            <person name="De Martino A."/>
            <person name="Detter J.C."/>
            <person name="Durkin C."/>
            <person name="Falciatore A."/>
            <person name="Fournet J."/>
            <person name="Haruta M."/>
            <person name="Huysman M.J."/>
            <person name="Jenkins B.D."/>
            <person name="Jiroutova K."/>
            <person name="Jorgensen R.E."/>
            <person name="Joubert Y."/>
            <person name="Kaplan A."/>
            <person name="Kroger N."/>
            <person name="Kroth P.G."/>
            <person name="La Roche J."/>
            <person name="Lindquist E."/>
            <person name="Lommer M."/>
            <person name="Martin-Jezequel V."/>
            <person name="Lopez P.J."/>
            <person name="Lucas S."/>
            <person name="Mangogna M."/>
            <person name="McGinnis K."/>
            <person name="Medlin L.K."/>
            <person name="Montsant A."/>
            <person name="Oudot-Le Secq M.P."/>
            <person name="Napoli C."/>
            <person name="Obornik M."/>
            <person name="Parker M.S."/>
            <person name="Petit J.L."/>
            <person name="Porcel B.M."/>
            <person name="Poulsen N."/>
            <person name="Robison M."/>
            <person name="Rychlewski L."/>
            <person name="Rynearson T.A."/>
            <person name="Schmutz J."/>
            <person name="Shapiro H."/>
            <person name="Siaut M."/>
            <person name="Stanley M."/>
            <person name="Sussman M.R."/>
            <person name="Taylor A.R."/>
            <person name="Vardi A."/>
            <person name="von Dassow P."/>
            <person name="Vyverman W."/>
            <person name="Willis A."/>
            <person name="Wyrwicz L.S."/>
            <person name="Rokhsar D.S."/>
            <person name="Weissenbach J."/>
            <person name="Armbrust E.V."/>
            <person name="Green B.R."/>
            <person name="Van de Peer Y."/>
            <person name="Grigoriev I.V."/>
        </authorList>
    </citation>
    <scope>NUCLEOTIDE SEQUENCE [LARGE SCALE GENOMIC DNA]</scope>
    <source>
        <strain evidence="1 2">CCMP1335</strain>
    </source>
</reference>
<evidence type="ECO:0000313" key="1">
    <source>
        <dbReference type="EMBL" id="EED87976.1"/>
    </source>
</evidence>
<dbReference type="Proteomes" id="UP000001449">
    <property type="component" value="Chromosome 20"/>
</dbReference>
<dbReference type="EMBL" id="CM000652">
    <property type="protein sequence ID" value="EED87976.1"/>
    <property type="molecule type" value="Genomic_DNA"/>
</dbReference>
<name>B8CEX0_THAPS</name>
<dbReference type="GeneID" id="7448553"/>
<sequence>MRQIKASSTDSTLYKAQFITHPTRKHEWFNLGILSSLPIDVQDIVVAQYMAGSFSEYIHYDAVFQSALSLHEDVLSPFLAILKDHLMDVQVCLGGIDEWVAVPYNTINYVEEKFGTVKLLSIPTDADLEEVECKCEASVHANVDICLRCKKPFDTHMKRGDGHYECSGRKSSNDVSVFKCKPYHVLREYSVDGRFEATFEVSKESERAKLNKLLEFFDFVSNE</sequence>
<dbReference type="InParanoid" id="B8CEX0"/>
<dbReference type="RefSeq" id="XP_002294616.1">
    <property type="nucleotide sequence ID" value="XM_002294580.1"/>
</dbReference>
<accession>B8CEX0</accession>
<dbReference type="PaxDb" id="35128-Thaps25648"/>
<organism evidence="1 2">
    <name type="scientific">Thalassiosira pseudonana</name>
    <name type="common">Marine diatom</name>
    <name type="synonym">Cyclotella nana</name>
    <dbReference type="NCBI Taxonomy" id="35128"/>
    <lineage>
        <taxon>Eukaryota</taxon>
        <taxon>Sar</taxon>
        <taxon>Stramenopiles</taxon>
        <taxon>Ochrophyta</taxon>
        <taxon>Bacillariophyta</taxon>
        <taxon>Coscinodiscophyceae</taxon>
        <taxon>Thalassiosirophycidae</taxon>
        <taxon>Thalassiosirales</taxon>
        <taxon>Thalassiosiraceae</taxon>
        <taxon>Thalassiosira</taxon>
    </lineage>
</organism>
<keyword evidence="2" id="KW-1185">Reference proteome</keyword>
<gene>
    <name evidence="1" type="ORF">THAPSDRAFT_25648</name>
</gene>
<evidence type="ECO:0000313" key="2">
    <source>
        <dbReference type="Proteomes" id="UP000001449"/>
    </source>
</evidence>
<protein>
    <submittedName>
        <fullName evidence="1">Uncharacterized protein</fullName>
    </submittedName>
</protein>
<dbReference type="KEGG" id="tps:THAPSDRAFT_25648"/>
<dbReference type="AlphaFoldDB" id="B8CEX0"/>